<evidence type="ECO:0000256" key="1">
    <source>
        <dbReference type="SAM" id="Phobius"/>
    </source>
</evidence>
<dbReference type="AlphaFoldDB" id="A0A1H6FL44"/>
<keyword evidence="3" id="KW-1185">Reference proteome</keyword>
<proteinExistence type="predicted"/>
<dbReference type="EMBL" id="FNWJ01000001">
    <property type="protein sequence ID" value="SEH10930.1"/>
    <property type="molecule type" value="Genomic_DNA"/>
</dbReference>
<gene>
    <name evidence="2" type="ORF">SAMN02745716_0602</name>
</gene>
<keyword evidence="1" id="KW-1133">Transmembrane helix</keyword>
<organism evidence="2 3">
    <name type="scientific">Thermoleophilum album</name>
    <dbReference type="NCBI Taxonomy" id="29539"/>
    <lineage>
        <taxon>Bacteria</taxon>
        <taxon>Bacillati</taxon>
        <taxon>Actinomycetota</taxon>
        <taxon>Thermoleophilia</taxon>
        <taxon>Thermoleophilales</taxon>
        <taxon>Thermoleophilaceae</taxon>
        <taxon>Thermoleophilum</taxon>
    </lineage>
</organism>
<feature type="transmembrane region" description="Helical" evidence="1">
    <location>
        <begin position="36"/>
        <end position="55"/>
    </location>
</feature>
<dbReference type="Proteomes" id="UP000222056">
    <property type="component" value="Unassembled WGS sequence"/>
</dbReference>
<name>A0A1H6FL44_THEAL</name>
<evidence type="ECO:0000313" key="2">
    <source>
        <dbReference type="EMBL" id="SEH10930.1"/>
    </source>
</evidence>
<accession>A0A1H6FL44</accession>
<keyword evidence="1" id="KW-0472">Membrane</keyword>
<sequence>MARLLVVLGSAGFVGLIAALTLIVIAEHGLDPLTALSLGLVALIAIGVLGSLLTGSNGD</sequence>
<reference evidence="3" key="1">
    <citation type="submission" date="2016-10" db="EMBL/GenBank/DDBJ databases">
        <authorList>
            <person name="Varghese N."/>
            <person name="Submissions S."/>
        </authorList>
    </citation>
    <scope>NUCLEOTIDE SEQUENCE [LARGE SCALE GENOMIC DNA]</scope>
    <source>
        <strain evidence="3">ATCC 35263</strain>
    </source>
</reference>
<dbReference type="STRING" id="29539.SAMN02745716_0602"/>
<keyword evidence="1" id="KW-0812">Transmembrane</keyword>
<protein>
    <submittedName>
        <fullName evidence="2">Uncharacterized protein</fullName>
    </submittedName>
</protein>
<evidence type="ECO:0000313" key="3">
    <source>
        <dbReference type="Proteomes" id="UP000222056"/>
    </source>
</evidence>
<dbReference type="RefSeq" id="WP_093116088.1">
    <property type="nucleotide sequence ID" value="NZ_FNWJ01000001.1"/>
</dbReference>